<proteinExistence type="inferred from homology"/>
<dbReference type="GO" id="GO:0003677">
    <property type="term" value="F:DNA binding"/>
    <property type="evidence" value="ECO:0007669"/>
    <property type="project" value="UniProtKB-KW"/>
</dbReference>
<dbReference type="OrthoDB" id="9803554at2"/>
<dbReference type="PROSITE" id="PS52039">
    <property type="entry name" value="TOPO_IA_2"/>
    <property type="match status" value="1"/>
</dbReference>
<dbReference type="Gene3D" id="3.40.50.140">
    <property type="match status" value="1"/>
</dbReference>
<dbReference type="eggNOG" id="COG0550">
    <property type="taxonomic scope" value="Bacteria"/>
</dbReference>
<keyword evidence="5" id="KW-0238">DNA-binding</keyword>
<dbReference type="InterPro" id="IPR003601">
    <property type="entry name" value="Topo_IA_2"/>
</dbReference>
<dbReference type="InterPro" id="IPR006171">
    <property type="entry name" value="TOPRIM_dom"/>
</dbReference>
<evidence type="ECO:0000259" key="12">
    <source>
        <dbReference type="PROSITE" id="PS52039"/>
    </source>
</evidence>
<name>D1AYF7_STRM9</name>
<dbReference type="GO" id="GO:0006281">
    <property type="term" value="P:DNA repair"/>
    <property type="evidence" value="ECO:0007669"/>
    <property type="project" value="TreeGrafter"/>
</dbReference>
<feature type="domain" description="Toprim" evidence="11">
    <location>
        <begin position="1"/>
        <end position="137"/>
    </location>
</feature>
<dbReference type="KEGG" id="smf:Smon_0866"/>
<dbReference type="STRING" id="519441.Smon_0866"/>
<dbReference type="PANTHER" id="PTHR11390:SF21">
    <property type="entry name" value="DNA TOPOISOMERASE 3-ALPHA"/>
    <property type="match status" value="1"/>
</dbReference>
<dbReference type="PRINTS" id="PR00417">
    <property type="entry name" value="PRTPISMRASEI"/>
</dbReference>
<dbReference type="InterPro" id="IPR013824">
    <property type="entry name" value="Topo_IA_cen_sub1"/>
</dbReference>
<dbReference type="GO" id="GO:0003917">
    <property type="term" value="F:DNA topoisomerase type I (single strand cut, ATP-independent) activity"/>
    <property type="evidence" value="ECO:0007669"/>
    <property type="project" value="UniProtKB-EC"/>
</dbReference>
<dbReference type="SMART" id="SM00436">
    <property type="entry name" value="TOP1Bc"/>
    <property type="match status" value="1"/>
</dbReference>
<dbReference type="Proteomes" id="UP000002072">
    <property type="component" value="Chromosome"/>
</dbReference>
<dbReference type="SMART" id="SM00437">
    <property type="entry name" value="TOP1Ac"/>
    <property type="match status" value="1"/>
</dbReference>
<dbReference type="GeneID" id="29673321"/>
<evidence type="ECO:0000256" key="6">
    <source>
        <dbReference type="ARBA" id="ARBA00023235"/>
    </source>
</evidence>
<dbReference type="Pfam" id="PF01751">
    <property type="entry name" value="Toprim"/>
    <property type="match status" value="1"/>
</dbReference>
<dbReference type="HOGENOM" id="CLU_002929_5_2_0"/>
<dbReference type="InterPro" id="IPR013825">
    <property type="entry name" value="Topo_IA_cen_sub2"/>
</dbReference>
<dbReference type="Gene3D" id="2.70.20.10">
    <property type="entry name" value="Topoisomerase I, domain 3"/>
    <property type="match status" value="1"/>
</dbReference>
<sequence length="663" mass="77188">MKLIIAEKGSLGRNIAQAIGIIKKNEGYIECKNDFVVTNAIGHLLELKQPKDYEENVGKKWREYTLPFIPNNFVYEVKDDVGVKKQLNVIKGLMKKADLIINCGDADREGQIIVDNLLKFNVNKAPVKRLWLPEQTEETIRKELNNLKDNSDYYNLQQEGYARAYMDYLLGHNLTIMFTNLSGKMLNAGRVLVPIVKYIYDRDKEIKNFIVEKYYSVENENIVKLISSNKFKTIEEAKIYSNKLNSKKAKVIGIDSKEVKKQSKKLFSLSTLQSELSKKYKINFANSLKIIQELYEKGYLTYPRTNTEYLSENEKGKVNDILGVLNNEDLEFKDSKKIFDDSKIESHSAITITKKIPGDLSVEQDKVYKVVYNRFLSNFVKEDCIVSETTMIIKVDEEEFKLKGSIIKQLGFMKYEPKEYKDKLPGLNLNDEFDIEFRSVEKETTPPFKVNESELSKFLKNPFKKEKNVSEEEMYKDILEGIEIGTEATRTGIIDKCVKIGYLTLDNGVFDVTELGIFFINKLIEYDINLFKEKSVEFSKLQKKVYKNEIKLEEVIERVREELRAIVERTKDIKAPKFEEKLKDGVIEINTKNGKCFKGVFNGEEVWLYPNMKYFDNQLKITKSTAEKLCKGKSVEFELEYKGKKYMQKLKIEKNERYINFVK</sequence>
<dbReference type="InterPro" id="IPR003602">
    <property type="entry name" value="Topo_IA_DNA-bd_dom"/>
</dbReference>
<evidence type="ECO:0000256" key="8">
    <source>
        <dbReference type="ARBA" id="ARBA00031985"/>
    </source>
</evidence>
<dbReference type="InterPro" id="IPR013826">
    <property type="entry name" value="Topo_IA_cen_sub3"/>
</dbReference>
<evidence type="ECO:0000256" key="9">
    <source>
        <dbReference type="ARBA" id="ARBA00032235"/>
    </source>
</evidence>
<dbReference type="InterPro" id="IPR023406">
    <property type="entry name" value="Topo_IA_AS"/>
</dbReference>
<feature type="domain" description="Topo IA-type catalytic" evidence="12">
    <location>
        <begin position="153"/>
        <end position="567"/>
    </location>
</feature>
<evidence type="ECO:0000313" key="14">
    <source>
        <dbReference type="Proteomes" id="UP000002072"/>
    </source>
</evidence>
<dbReference type="SMART" id="SM00493">
    <property type="entry name" value="TOPRIM"/>
    <property type="match status" value="1"/>
</dbReference>
<dbReference type="Gene3D" id="1.10.290.10">
    <property type="entry name" value="Topoisomerase I, domain 4"/>
    <property type="match status" value="1"/>
</dbReference>
<evidence type="ECO:0000256" key="3">
    <source>
        <dbReference type="ARBA" id="ARBA00012891"/>
    </source>
</evidence>
<evidence type="ECO:0000256" key="10">
    <source>
        <dbReference type="ARBA" id="ARBA00032877"/>
    </source>
</evidence>
<dbReference type="AlphaFoldDB" id="D1AYF7"/>
<dbReference type="GO" id="GO:0006310">
    <property type="term" value="P:DNA recombination"/>
    <property type="evidence" value="ECO:0007669"/>
    <property type="project" value="TreeGrafter"/>
</dbReference>
<evidence type="ECO:0000256" key="2">
    <source>
        <dbReference type="ARBA" id="ARBA00009446"/>
    </source>
</evidence>
<keyword evidence="6" id="KW-0413">Isomerase</keyword>
<evidence type="ECO:0000256" key="7">
    <source>
        <dbReference type="ARBA" id="ARBA00030003"/>
    </source>
</evidence>
<dbReference type="InterPro" id="IPR023405">
    <property type="entry name" value="Topo_IA_core_domain"/>
</dbReference>
<dbReference type="CDD" id="cd03362">
    <property type="entry name" value="TOPRIM_TopoIA_TopoIII"/>
    <property type="match status" value="1"/>
</dbReference>
<dbReference type="RefSeq" id="WP_012858882.1">
    <property type="nucleotide sequence ID" value="NC_013515.1"/>
</dbReference>
<reference evidence="13 14" key="1">
    <citation type="journal article" date="2009" name="Stand. Genomic Sci.">
        <title>Complete genome sequence of Streptobacillus moniliformis type strain (9901T).</title>
        <authorList>
            <person name="Nolan M."/>
            <person name="Gronow S."/>
            <person name="Lapidus A."/>
            <person name="Ivanova N."/>
            <person name="Copeland A."/>
            <person name="Lucas S."/>
            <person name="Del Rio T.G."/>
            <person name="Chen F."/>
            <person name="Tice H."/>
            <person name="Pitluck S."/>
            <person name="Cheng J.F."/>
            <person name="Sims D."/>
            <person name="Meincke L."/>
            <person name="Bruce D."/>
            <person name="Goodwin L."/>
            <person name="Brettin T."/>
            <person name="Han C."/>
            <person name="Detter J.C."/>
            <person name="Ovchinikova G."/>
            <person name="Pati A."/>
            <person name="Mavromatis K."/>
            <person name="Mikhailova N."/>
            <person name="Chen A."/>
            <person name="Palaniappan K."/>
            <person name="Land M."/>
            <person name="Hauser L."/>
            <person name="Chang Y.J."/>
            <person name="Jeffries C.D."/>
            <person name="Rohde M."/>
            <person name="Sproer C."/>
            <person name="Goker M."/>
            <person name="Bristow J."/>
            <person name="Eisen J.A."/>
            <person name="Markowitz V."/>
            <person name="Hugenholtz P."/>
            <person name="Kyrpides N.C."/>
            <person name="Klenk H.P."/>
            <person name="Chain P."/>
        </authorList>
    </citation>
    <scope>NUCLEOTIDE SEQUENCE [LARGE SCALE GENOMIC DNA]</scope>
    <source>
        <strain evidence="14">ATCC 14647 / DSM 12112 / NCTC 10651 / 9901</strain>
    </source>
</reference>
<dbReference type="Gene3D" id="1.10.460.10">
    <property type="entry name" value="Topoisomerase I, domain 2"/>
    <property type="match status" value="1"/>
</dbReference>
<dbReference type="InterPro" id="IPR013497">
    <property type="entry name" value="Topo_IA_cen"/>
</dbReference>
<dbReference type="EMBL" id="CP001779">
    <property type="protein sequence ID" value="ACZ01333.1"/>
    <property type="molecule type" value="Genomic_DNA"/>
</dbReference>
<protein>
    <recommendedName>
        <fullName evidence="3">DNA topoisomerase</fullName>
        <ecNumber evidence="3">5.6.2.1</ecNumber>
    </recommendedName>
    <alternativeName>
        <fullName evidence="10">Omega-protein</fullName>
    </alternativeName>
    <alternativeName>
        <fullName evidence="9">Relaxing enzyme</fullName>
    </alternativeName>
    <alternativeName>
        <fullName evidence="7">Swivelase</fullName>
    </alternativeName>
    <alternativeName>
        <fullName evidence="8">Untwisting enzyme</fullName>
    </alternativeName>
</protein>
<comment type="catalytic activity">
    <reaction evidence="1">
        <text>ATP-independent breakage of single-stranded DNA, followed by passage and rejoining.</text>
        <dbReference type="EC" id="5.6.2.1"/>
    </reaction>
</comment>
<keyword evidence="14" id="KW-1185">Reference proteome</keyword>
<organism evidence="13 14">
    <name type="scientific">Streptobacillus moniliformis (strain ATCC 14647 / DSM 12112 / NCTC 10651 / 9901)</name>
    <dbReference type="NCBI Taxonomy" id="519441"/>
    <lineage>
        <taxon>Bacteria</taxon>
        <taxon>Fusobacteriati</taxon>
        <taxon>Fusobacteriota</taxon>
        <taxon>Fusobacteriia</taxon>
        <taxon>Fusobacteriales</taxon>
        <taxon>Leptotrichiaceae</taxon>
        <taxon>Streptobacillus</taxon>
    </lineage>
</organism>
<dbReference type="PANTHER" id="PTHR11390">
    <property type="entry name" value="PROKARYOTIC DNA TOPOISOMERASE"/>
    <property type="match status" value="1"/>
</dbReference>
<gene>
    <name evidence="13" type="ordered locus">Smon_0866</name>
</gene>
<dbReference type="PROSITE" id="PS00396">
    <property type="entry name" value="TOPO_IA_1"/>
    <property type="match status" value="1"/>
</dbReference>
<evidence type="ECO:0000256" key="1">
    <source>
        <dbReference type="ARBA" id="ARBA00000213"/>
    </source>
</evidence>
<accession>D1AYF7</accession>
<dbReference type="GO" id="GO:0006265">
    <property type="term" value="P:DNA topological change"/>
    <property type="evidence" value="ECO:0007669"/>
    <property type="project" value="InterPro"/>
</dbReference>
<dbReference type="PROSITE" id="PS50880">
    <property type="entry name" value="TOPRIM"/>
    <property type="match status" value="1"/>
</dbReference>
<dbReference type="Pfam" id="PF01131">
    <property type="entry name" value="Topoisom_bac"/>
    <property type="match status" value="1"/>
</dbReference>
<comment type="similarity">
    <text evidence="2">Belongs to the type IA topoisomerase family.</text>
</comment>
<dbReference type="InterPro" id="IPR034144">
    <property type="entry name" value="TOPRIM_TopoIII"/>
</dbReference>
<evidence type="ECO:0000259" key="11">
    <source>
        <dbReference type="PROSITE" id="PS50880"/>
    </source>
</evidence>
<keyword evidence="4" id="KW-0799">Topoisomerase</keyword>
<dbReference type="GO" id="GO:0043597">
    <property type="term" value="C:cytoplasmic replication fork"/>
    <property type="evidence" value="ECO:0007669"/>
    <property type="project" value="TreeGrafter"/>
</dbReference>
<dbReference type="EC" id="5.6.2.1" evidence="3"/>
<dbReference type="SUPFAM" id="SSF56712">
    <property type="entry name" value="Prokaryotic type I DNA topoisomerase"/>
    <property type="match status" value="1"/>
</dbReference>
<evidence type="ECO:0000256" key="4">
    <source>
        <dbReference type="ARBA" id="ARBA00023029"/>
    </source>
</evidence>
<dbReference type="InterPro" id="IPR000380">
    <property type="entry name" value="Topo_IA"/>
</dbReference>
<evidence type="ECO:0000313" key="13">
    <source>
        <dbReference type="EMBL" id="ACZ01333.1"/>
    </source>
</evidence>
<evidence type="ECO:0000256" key="5">
    <source>
        <dbReference type="ARBA" id="ARBA00023125"/>
    </source>
</evidence>